<accession>A0A517NER3</accession>
<protein>
    <submittedName>
        <fullName evidence="2">Uncharacterized protein</fullName>
    </submittedName>
</protein>
<sequence>MAGCRGRAQRDLYYQKIASESRILEDQLYDADYENRILRDRLEQYQREVESARIHVPSTIQPHSHPNELKRSQSIPSASDYAPYPDPTPDSDQDEFGRGLETEDYDLPMFDEGVPVDAGDPMPHEDLDVDRLGTDSPPNRDLPNSSLDAPQPLTDPTDAQPPTGAELVPVPTPDAAAPKAPSDDAGGPNRDPNTDPSSPFRDDAPKIELPAKPDLNRLRLPAPGGPVPPGIQDTKPNPVIPGEILPPPRDGVEELPPGQIILPDSINSKRGVPERLQVHPSLSVAHHTDGKLDGAVIVINAIDGSGRPVDMGQFDIDAELSIAVLDPTRPADEARIGRWDFNPRQVQTLMRNDPVSGLHVPIQWQDERPNGEDVIIHVRLRGEADDMNCEHVLRLADKPPINDWTPRASTLR</sequence>
<reference evidence="2 3" key="1">
    <citation type="submission" date="2019-02" db="EMBL/GenBank/DDBJ databases">
        <title>Deep-cultivation of Planctomycetes and their phenomic and genomic characterization uncovers novel biology.</title>
        <authorList>
            <person name="Wiegand S."/>
            <person name="Jogler M."/>
            <person name="Boedeker C."/>
            <person name="Pinto D."/>
            <person name="Vollmers J."/>
            <person name="Rivas-Marin E."/>
            <person name="Kohn T."/>
            <person name="Peeters S.H."/>
            <person name="Heuer A."/>
            <person name="Rast P."/>
            <person name="Oberbeckmann S."/>
            <person name="Bunk B."/>
            <person name="Jeske O."/>
            <person name="Meyerdierks A."/>
            <person name="Storesund J.E."/>
            <person name="Kallscheuer N."/>
            <person name="Luecker S."/>
            <person name="Lage O.M."/>
            <person name="Pohl T."/>
            <person name="Merkel B.J."/>
            <person name="Hornburger P."/>
            <person name="Mueller R.-W."/>
            <person name="Bruemmer F."/>
            <person name="Labrenz M."/>
            <person name="Spormann A.M."/>
            <person name="Op den Camp H."/>
            <person name="Overmann J."/>
            <person name="Amann R."/>
            <person name="Jetten M.S.M."/>
            <person name="Mascher T."/>
            <person name="Medema M.H."/>
            <person name="Devos D.P."/>
            <person name="Kaster A.-K."/>
            <person name="Ovreas L."/>
            <person name="Rohde M."/>
            <person name="Galperin M.Y."/>
            <person name="Jogler C."/>
        </authorList>
    </citation>
    <scope>NUCLEOTIDE SEQUENCE [LARGE SCALE GENOMIC DNA]</scope>
    <source>
        <strain evidence="2 3">K22_7</strain>
    </source>
</reference>
<dbReference type="EMBL" id="CP036525">
    <property type="protein sequence ID" value="QDT05627.1"/>
    <property type="molecule type" value="Genomic_DNA"/>
</dbReference>
<organism evidence="2 3">
    <name type="scientific">Rubripirellula lacrimiformis</name>
    <dbReference type="NCBI Taxonomy" id="1930273"/>
    <lineage>
        <taxon>Bacteria</taxon>
        <taxon>Pseudomonadati</taxon>
        <taxon>Planctomycetota</taxon>
        <taxon>Planctomycetia</taxon>
        <taxon>Pirellulales</taxon>
        <taxon>Pirellulaceae</taxon>
        <taxon>Rubripirellula</taxon>
    </lineage>
</organism>
<dbReference type="RefSeq" id="WP_145171856.1">
    <property type="nucleotide sequence ID" value="NZ_CP036525.1"/>
</dbReference>
<evidence type="ECO:0000256" key="1">
    <source>
        <dbReference type="SAM" id="MobiDB-lite"/>
    </source>
</evidence>
<evidence type="ECO:0000313" key="2">
    <source>
        <dbReference type="EMBL" id="QDT05627.1"/>
    </source>
</evidence>
<proteinExistence type="predicted"/>
<feature type="compositionally biased region" description="Low complexity" evidence="1">
    <location>
        <begin position="173"/>
        <end position="185"/>
    </location>
</feature>
<dbReference type="Proteomes" id="UP000318538">
    <property type="component" value="Chromosome"/>
</dbReference>
<feature type="region of interest" description="Disordered" evidence="1">
    <location>
        <begin position="48"/>
        <end position="250"/>
    </location>
</feature>
<keyword evidence="3" id="KW-1185">Reference proteome</keyword>
<name>A0A517NER3_9BACT</name>
<dbReference type="AlphaFoldDB" id="A0A517NER3"/>
<evidence type="ECO:0000313" key="3">
    <source>
        <dbReference type="Proteomes" id="UP000318538"/>
    </source>
</evidence>
<dbReference type="KEGG" id="rlc:K227x_40280"/>
<dbReference type="OrthoDB" id="250602at2"/>
<feature type="compositionally biased region" description="Basic and acidic residues" evidence="1">
    <location>
        <begin position="200"/>
        <end position="217"/>
    </location>
</feature>
<feature type="compositionally biased region" description="Basic and acidic residues" evidence="1">
    <location>
        <begin position="122"/>
        <end position="133"/>
    </location>
</feature>
<gene>
    <name evidence="2" type="ORF">K227x_40280</name>
</gene>